<dbReference type="EMBL" id="FXAZ01000001">
    <property type="protein sequence ID" value="SMG15540.1"/>
    <property type="molecule type" value="Genomic_DNA"/>
</dbReference>
<organism evidence="2 3">
    <name type="scientific">Paenibacillus aquistagni</name>
    <dbReference type="NCBI Taxonomy" id="1852522"/>
    <lineage>
        <taxon>Bacteria</taxon>
        <taxon>Bacillati</taxon>
        <taxon>Bacillota</taxon>
        <taxon>Bacilli</taxon>
        <taxon>Bacillales</taxon>
        <taxon>Paenibacillaceae</taxon>
        <taxon>Paenibacillus</taxon>
    </lineage>
</organism>
<feature type="transmembrane region" description="Helical" evidence="1">
    <location>
        <begin position="234"/>
        <end position="260"/>
    </location>
</feature>
<feature type="transmembrane region" description="Helical" evidence="1">
    <location>
        <begin position="131"/>
        <end position="152"/>
    </location>
</feature>
<reference evidence="2 3" key="1">
    <citation type="submission" date="2017-04" db="EMBL/GenBank/DDBJ databases">
        <authorList>
            <person name="Afonso C.L."/>
            <person name="Miller P.J."/>
            <person name="Scott M.A."/>
            <person name="Spackman E."/>
            <person name="Goraichik I."/>
            <person name="Dimitrov K.M."/>
            <person name="Suarez D.L."/>
            <person name="Swayne D.E."/>
        </authorList>
    </citation>
    <scope>NUCLEOTIDE SEQUENCE [LARGE SCALE GENOMIC DNA]</scope>
    <source>
        <strain evidence="2 3">11</strain>
    </source>
</reference>
<evidence type="ECO:0000313" key="2">
    <source>
        <dbReference type="EMBL" id="SMG15540.1"/>
    </source>
</evidence>
<dbReference type="STRING" id="1852522.SAMN06295960_0561"/>
<feature type="transmembrane region" description="Helical" evidence="1">
    <location>
        <begin position="338"/>
        <end position="359"/>
    </location>
</feature>
<accession>A0A1X7IKP6</accession>
<proteinExistence type="predicted"/>
<gene>
    <name evidence="2" type="ORF">SAMN06295960_0561</name>
</gene>
<feature type="transmembrane region" description="Helical" evidence="1">
    <location>
        <begin position="16"/>
        <end position="35"/>
    </location>
</feature>
<dbReference type="Proteomes" id="UP000193834">
    <property type="component" value="Unassembled WGS sequence"/>
</dbReference>
<evidence type="ECO:0000256" key="1">
    <source>
        <dbReference type="SAM" id="Phobius"/>
    </source>
</evidence>
<name>A0A1X7IKP6_9BACL</name>
<feature type="transmembrane region" description="Helical" evidence="1">
    <location>
        <begin position="55"/>
        <end position="81"/>
    </location>
</feature>
<dbReference type="AlphaFoldDB" id="A0A1X7IKP6"/>
<protein>
    <submittedName>
        <fullName evidence="2">Sporulation integral membrane protein YlbJ</fullName>
    </submittedName>
</protein>
<keyword evidence="1" id="KW-0812">Transmembrane</keyword>
<sequence>MKHTRLTQSPLIKQPFYTLTAGGTALMLVFCIIAYPDEAFQASLQGLKVWWNMIFPALLPFLILSQMLMAYGFVHGLGVLLDPLMRALFRIPGAGGWAWAAGWTAGYPAGAEAVVALRKQELINRQEGERLLGLSHASSPVFMIAVVGVGFMEAANTGLSLAIFHWLSALVSMLLIRLLSSRKAKLPAGRASADAQQFRPLDKSQPNTSPSLLKRVLHTMEQAHRSDGRSLGKLLGEATASAVQTLMMIGGYMMIFSVLIQVMKLLMPDRIGSIVLNGLFEVNLGAFTIGTLSFSSPVFQAALVSAVLAWSGFSAHLQVHSLIKQTDLRYAAFLQSRLLHAVCAFGLTYLCWTPLQSLLLQWEGAMPTLAISETTYARPEAGTSLDRWISLMGTGEGWGQWPALLLFAGGLLALFIIGSVIAKLLSHYSR</sequence>
<feature type="transmembrane region" description="Helical" evidence="1">
    <location>
        <begin position="158"/>
        <end position="180"/>
    </location>
</feature>
<feature type="transmembrane region" description="Helical" evidence="1">
    <location>
        <begin position="298"/>
        <end position="317"/>
    </location>
</feature>
<keyword evidence="3" id="KW-1185">Reference proteome</keyword>
<evidence type="ECO:0000313" key="3">
    <source>
        <dbReference type="Proteomes" id="UP000193834"/>
    </source>
</evidence>
<keyword evidence="1" id="KW-1133">Transmembrane helix</keyword>
<feature type="transmembrane region" description="Helical" evidence="1">
    <location>
        <begin position="401"/>
        <end position="425"/>
    </location>
</feature>
<dbReference type="RefSeq" id="WP_085492813.1">
    <property type="nucleotide sequence ID" value="NZ_FXAZ01000001.1"/>
</dbReference>
<keyword evidence="1" id="KW-0472">Membrane</keyword>